<dbReference type="EMBL" id="AEYP01057082">
    <property type="status" value="NOT_ANNOTATED_CDS"/>
    <property type="molecule type" value="Genomic_DNA"/>
</dbReference>
<accession>M3XNY9</accession>
<reference evidence="2" key="1">
    <citation type="submission" date="2024-06" db="UniProtKB">
        <authorList>
            <consortium name="Ensembl"/>
        </authorList>
    </citation>
    <scope>IDENTIFICATION</scope>
</reference>
<feature type="compositionally biased region" description="Basic residues" evidence="1">
    <location>
        <begin position="45"/>
        <end position="64"/>
    </location>
</feature>
<dbReference type="EMBL" id="AEYP01057080">
    <property type="status" value="NOT_ANNOTATED_CDS"/>
    <property type="molecule type" value="Genomic_DNA"/>
</dbReference>
<evidence type="ECO:0000313" key="2">
    <source>
        <dbReference type="Ensembl" id="ENSMPUP00000000789.1"/>
    </source>
</evidence>
<dbReference type="InParanoid" id="M3XNY9"/>
<dbReference type="EMBL" id="AEYP01057081">
    <property type="status" value="NOT_ANNOTATED_CDS"/>
    <property type="molecule type" value="Genomic_DNA"/>
</dbReference>
<name>M3XNY9_MUSPF</name>
<dbReference type="Ensembl" id="ENSMPUT00000000804.1">
    <property type="protein sequence ID" value="ENSMPUP00000000789.1"/>
    <property type="gene ID" value="ENSMPUG00000000792.1"/>
</dbReference>
<protein>
    <submittedName>
        <fullName evidence="2">Uncharacterized protein</fullName>
    </submittedName>
</protein>
<feature type="compositionally biased region" description="Low complexity" evidence="1">
    <location>
        <begin position="76"/>
        <end position="90"/>
    </location>
</feature>
<organism evidence="2">
    <name type="scientific">Mustela putorius furo</name>
    <name type="common">European domestic ferret</name>
    <name type="synonym">Mustela furo</name>
    <dbReference type="NCBI Taxonomy" id="9669"/>
    <lineage>
        <taxon>Eukaryota</taxon>
        <taxon>Metazoa</taxon>
        <taxon>Chordata</taxon>
        <taxon>Craniata</taxon>
        <taxon>Vertebrata</taxon>
        <taxon>Euteleostomi</taxon>
        <taxon>Mammalia</taxon>
        <taxon>Eutheria</taxon>
        <taxon>Laurasiatheria</taxon>
        <taxon>Carnivora</taxon>
        <taxon>Caniformia</taxon>
        <taxon>Musteloidea</taxon>
        <taxon>Mustelidae</taxon>
        <taxon>Mustelinae</taxon>
        <taxon>Mustela</taxon>
    </lineage>
</organism>
<dbReference type="AlphaFoldDB" id="M3XNY9"/>
<proteinExistence type="predicted"/>
<feature type="region of interest" description="Disordered" evidence="1">
    <location>
        <begin position="1"/>
        <end position="146"/>
    </location>
</feature>
<evidence type="ECO:0000256" key="1">
    <source>
        <dbReference type="SAM" id="MobiDB-lite"/>
    </source>
</evidence>
<dbReference type="HOGENOM" id="CLU_1602170_0_0_1"/>
<feature type="compositionally biased region" description="Gly residues" evidence="1">
    <location>
        <begin position="98"/>
        <end position="107"/>
    </location>
</feature>
<sequence>MRREPRPSLPGGLRHRCPRHFDTPLDPDPEVSGAPTPLEPLVTHRASRVCGRRLRPARSRRSPRTCRASPRRCELPAASARPRAAESAARGWVDPEGGRGGARARGCGGERGKRSQASAAGRWAPPAPAVSTPPSQRAGAAARSCHRWAPSAALSKNYLAGGQGRQ</sequence>